<dbReference type="GO" id="GO:0036297">
    <property type="term" value="P:interstrand cross-link repair"/>
    <property type="evidence" value="ECO:0007669"/>
    <property type="project" value="TreeGrafter"/>
</dbReference>
<feature type="compositionally biased region" description="Acidic residues" evidence="6">
    <location>
        <begin position="1308"/>
        <end position="1335"/>
    </location>
</feature>
<evidence type="ECO:0008006" key="9">
    <source>
        <dbReference type="Google" id="ProtNLM"/>
    </source>
</evidence>
<dbReference type="PANTHER" id="PTHR32086">
    <property type="entry name" value="FANCONI ANEMIA GROUP D2 PROTEIN"/>
    <property type="match status" value="1"/>
</dbReference>
<dbReference type="EMBL" id="CADEBD010000042">
    <property type="protein sequence ID" value="CAB3221010.1"/>
    <property type="molecule type" value="Genomic_DNA"/>
</dbReference>
<evidence type="ECO:0000256" key="4">
    <source>
        <dbReference type="ARBA" id="ARBA00023242"/>
    </source>
</evidence>
<evidence type="ECO:0000313" key="8">
    <source>
        <dbReference type="Proteomes" id="UP000494256"/>
    </source>
</evidence>
<evidence type="ECO:0000256" key="5">
    <source>
        <dbReference type="ARBA" id="ARBA00093456"/>
    </source>
</evidence>
<sequence length="1346" mass="152572">MSSKRISSQSQSLSTQNKKTKLSDSNNYLQTTLRESGLCLKHPPDKCVATQETVHIIRSIKKNLEKHLEYPRNVSDLFSDLVKECKDLVVFKHYLFPNIVRLSEDSGEEYPVADSVFKILLSVPILQNKLSECIFEKAIDLAASLKCGPWIQMILKCFSSLDSIVNTDKMSTNLINLLDVAEEKMVKLEIITAIPDIIGDQEHDNIAAEMSRILSEDHDLIPAILDCLSYLCLSDDKYEQLQNKSLSLLMSLSRSNYFPNFVKFLLLPGRMSETAYLEAVQGLRNSLGWPTTGQHQEIATSQVLTSSAIRNSIVSSKVIGNCWLKVLSSCKESSDHKPIDFILMLILYTTSEEKQRLVENLLRKQIKLNIFKNEMLNETFKNYKSILKEYLRHLLDLSNSLLKTKADSDVVAFASHMYTLMFEELEECCQTIVAELLQLCLDSKQCVMSILLILNKVALKDMSLLKPQSVQMLTLLDRMDDMPLAEVRAVMNLLCGLAYTYENSVIRDDIHMIIKKELGSSNPAIKVQGILGATHAVKYLMIANSDDDQTRELPDDVSYSSVTHLSEGDLREAAQVIELISRSTRQFPDMIAFFYDELSQVISAATVINKNFLSWLTDAVTNDLQQNFIVDAIETDRIGEIKLSMQYCLNADSEMDEVIAINIAGLTLQSISEINIAILSPLFQLVQTLHSKQSENNLSSIDALLGCPVVMPKFDIDIVEDMDSAEVTKILDCIIHCVNWFRELLNAFASQADEDLKKKTLKRVLQIEHLERIVLDILIKTKIMYKPPICTFNISKYTGEQVELKPIKLLNSKQKTSKKPAQDDTVLPETIKSQTTQNNVSVKSSLEISHNIPLRQLNLNLLHLIKMDMTDDKESESELTVKTLIFLLKSVNSNIENILISKIKRKTFLTKQENVTYDAGKAEECAKSIGEVLPKVMEHLKCVTSSLEKSINENINDIGISNSSEVIDNLTCLEYIYNLNTIFLKWIGFRNQQHNALLKSSLRTIASPSTPTISLKDLLIAVAQFLQKHEKYCLQLSTAVSLMEFLKSIQNYSDNRIILHILRNLAQSFLSKQWKTPDGNLEKGLYFNQCVDRLASIYFINNEVIALKNLTLQLSQEIKDLNTRTSTLKNLKCINKSNFSILYRNLGTAVYDATKARLDKGMTNSEHLELWRDVATILKNMSDIAKTLETRNNLSVFFKKSLPVLKLFQSQGIPILEIQLKNDTQEVLEILKILQQSTRFLQTLCCHSRLKKDTVLMSKVPHMRQLLETLIYKVKAALAANKCSEAFWMGNLKNKDIHGEVIASQQSVEDEEFGEDCDEQLPEDDNTDESDDEMINPESRSISDIV</sequence>
<keyword evidence="4" id="KW-0539">Nucleus</keyword>
<evidence type="ECO:0000256" key="2">
    <source>
        <dbReference type="ARBA" id="ARBA00022499"/>
    </source>
</evidence>
<feature type="compositionally biased region" description="Low complexity" evidence="6">
    <location>
        <begin position="1"/>
        <end position="17"/>
    </location>
</feature>
<dbReference type="OrthoDB" id="289721at2759"/>
<dbReference type="GO" id="GO:0000793">
    <property type="term" value="C:condensed chromosome"/>
    <property type="evidence" value="ECO:0007669"/>
    <property type="project" value="TreeGrafter"/>
</dbReference>
<evidence type="ECO:0000313" key="7">
    <source>
        <dbReference type="EMBL" id="CAB3221010.1"/>
    </source>
</evidence>
<comment type="similarity">
    <text evidence="5">Belongs to the Fanconi anemia protein FANCD2 family.</text>
</comment>
<evidence type="ECO:0000256" key="6">
    <source>
        <dbReference type="SAM" id="MobiDB-lite"/>
    </source>
</evidence>
<dbReference type="GO" id="GO:1990918">
    <property type="term" value="P:double-strand break repair involved in meiotic recombination"/>
    <property type="evidence" value="ECO:0007669"/>
    <property type="project" value="TreeGrafter"/>
</dbReference>
<proteinExistence type="inferred from homology"/>
<gene>
    <name evidence="7" type="ORF">APLA_LOCUS604</name>
</gene>
<name>A0A8S0YNB2_ARCPL</name>
<dbReference type="GO" id="GO:0070182">
    <property type="term" value="F:DNA polymerase binding"/>
    <property type="evidence" value="ECO:0007669"/>
    <property type="project" value="TreeGrafter"/>
</dbReference>
<reference evidence="7 8" key="1">
    <citation type="submission" date="2020-04" db="EMBL/GenBank/DDBJ databases">
        <authorList>
            <person name="Wallbank WR R."/>
            <person name="Pardo Diaz C."/>
            <person name="Kozak K."/>
            <person name="Martin S."/>
            <person name="Jiggins C."/>
            <person name="Moest M."/>
            <person name="Warren A I."/>
            <person name="Byers J.R.P. K."/>
            <person name="Montejo-Kovacevich G."/>
            <person name="Yen C E."/>
        </authorList>
    </citation>
    <scope>NUCLEOTIDE SEQUENCE [LARGE SCALE GENOMIC DNA]</scope>
</reference>
<evidence type="ECO:0000256" key="3">
    <source>
        <dbReference type="ARBA" id="ARBA00022843"/>
    </source>
</evidence>
<comment type="subcellular location">
    <subcellularLocation>
        <location evidence="1">Nucleus</location>
    </subcellularLocation>
</comment>
<dbReference type="Proteomes" id="UP000494256">
    <property type="component" value="Unassembled WGS sequence"/>
</dbReference>
<comment type="caution">
    <text evidence="7">The sequence shown here is derived from an EMBL/GenBank/DDBJ whole genome shotgun (WGS) entry which is preliminary data.</text>
</comment>
<feature type="region of interest" description="Disordered" evidence="6">
    <location>
        <begin position="1"/>
        <end position="26"/>
    </location>
</feature>
<dbReference type="GO" id="GO:0031573">
    <property type="term" value="P:mitotic intra-S DNA damage checkpoint signaling"/>
    <property type="evidence" value="ECO:0007669"/>
    <property type="project" value="TreeGrafter"/>
</dbReference>
<organism evidence="7 8">
    <name type="scientific">Arctia plantaginis</name>
    <name type="common">Wood tiger moth</name>
    <name type="synonym">Phalaena plantaginis</name>
    <dbReference type="NCBI Taxonomy" id="874455"/>
    <lineage>
        <taxon>Eukaryota</taxon>
        <taxon>Metazoa</taxon>
        <taxon>Ecdysozoa</taxon>
        <taxon>Arthropoda</taxon>
        <taxon>Hexapoda</taxon>
        <taxon>Insecta</taxon>
        <taxon>Pterygota</taxon>
        <taxon>Neoptera</taxon>
        <taxon>Endopterygota</taxon>
        <taxon>Lepidoptera</taxon>
        <taxon>Glossata</taxon>
        <taxon>Ditrysia</taxon>
        <taxon>Noctuoidea</taxon>
        <taxon>Erebidae</taxon>
        <taxon>Arctiinae</taxon>
        <taxon>Arctia</taxon>
    </lineage>
</organism>
<dbReference type="PANTHER" id="PTHR32086:SF0">
    <property type="entry name" value="FANCONI ANEMIA GROUP D2 PROTEIN"/>
    <property type="match status" value="1"/>
</dbReference>
<feature type="region of interest" description="Disordered" evidence="6">
    <location>
        <begin position="1306"/>
        <end position="1346"/>
    </location>
</feature>
<keyword evidence="2" id="KW-1017">Isopeptide bond</keyword>
<keyword evidence="3" id="KW-0832">Ubl conjugation</keyword>
<evidence type="ECO:0000256" key="1">
    <source>
        <dbReference type="ARBA" id="ARBA00004123"/>
    </source>
</evidence>
<dbReference type="GO" id="GO:0007129">
    <property type="term" value="P:homologous chromosome pairing at meiosis"/>
    <property type="evidence" value="ECO:0007669"/>
    <property type="project" value="TreeGrafter"/>
</dbReference>
<dbReference type="GO" id="GO:0005634">
    <property type="term" value="C:nucleus"/>
    <property type="evidence" value="ECO:0007669"/>
    <property type="project" value="UniProtKB-SubCell"/>
</dbReference>
<dbReference type="InterPro" id="IPR029448">
    <property type="entry name" value="FANCD2"/>
</dbReference>
<dbReference type="Pfam" id="PF14631">
    <property type="entry name" value="FancD2"/>
    <property type="match status" value="2"/>
</dbReference>
<protein>
    <recommendedName>
        <fullName evidence="9">Fanconi anemia group D2 protein</fullName>
    </recommendedName>
</protein>
<accession>A0A8S0YNB2</accession>